<organism evidence="1 2">
    <name type="scientific">Candidatus Jeotgalibaca merdavium</name>
    <dbReference type="NCBI Taxonomy" id="2838627"/>
    <lineage>
        <taxon>Bacteria</taxon>
        <taxon>Bacillati</taxon>
        <taxon>Bacillota</taxon>
        <taxon>Bacilli</taxon>
        <taxon>Lactobacillales</taxon>
        <taxon>Carnobacteriaceae</taxon>
        <taxon>Jeotgalibaca</taxon>
    </lineage>
</organism>
<dbReference type="AlphaFoldDB" id="A0A9D2KXB3"/>
<reference evidence="1" key="2">
    <citation type="submission" date="2021-04" db="EMBL/GenBank/DDBJ databases">
        <authorList>
            <person name="Gilroy R."/>
        </authorList>
    </citation>
    <scope>NUCLEOTIDE SEQUENCE</scope>
    <source>
        <strain evidence="1">CHK171-505</strain>
    </source>
</reference>
<name>A0A9D2KXB3_9LACT</name>
<comment type="caution">
    <text evidence="1">The sequence shown here is derived from an EMBL/GenBank/DDBJ whole genome shotgun (WGS) entry which is preliminary data.</text>
</comment>
<accession>A0A9D2KXB3</accession>
<protein>
    <submittedName>
        <fullName evidence="1">Uncharacterized protein</fullName>
    </submittedName>
</protein>
<dbReference type="Proteomes" id="UP000886856">
    <property type="component" value="Unassembled WGS sequence"/>
</dbReference>
<evidence type="ECO:0000313" key="1">
    <source>
        <dbReference type="EMBL" id="HJA90343.1"/>
    </source>
</evidence>
<evidence type="ECO:0000313" key="2">
    <source>
        <dbReference type="Proteomes" id="UP000886856"/>
    </source>
</evidence>
<sequence length="55" mass="6498">MTYDAVVITNEGKHTYQNIEALNEQHLTDKIHKDLKTEIVEIEIKKTFGEEFNYD</sequence>
<gene>
    <name evidence="1" type="ORF">H9948_06070</name>
</gene>
<proteinExistence type="predicted"/>
<reference evidence="1" key="1">
    <citation type="journal article" date="2021" name="PeerJ">
        <title>Extensive microbial diversity within the chicken gut microbiome revealed by metagenomics and culture.</title>
        <authorList>
            <person name="Gilroy R."/>
            <person name="Ravi A."/>
            <person name="Getino M."/>
            <person name="Pursley I."/>
            <person name="Horton D.L."/>
            <person name="Alikhan N.F."/>
            <person name="Baker D."/>
            <person name="Gharbi K."/>
            <person name="Hall N."/>
            <person name="Watson M."/>
            <person name="Adriaenssens E.M."/>
            <person name="Foster-Nyarko E."/>
            <person name="Jarju S."/>
            <person name="Secka A."/>
            <person name="Antonio M."/>
            <person name="Oren A."/>
            <person name="Chaudhuri R.R."/>
            <person name="La Ragione R."/>
            <person name="Hildebrand F."/>
            <person name="Pallen M.J."/>
        </authorList>
    </citation>
    <scope>NUCLEOTIDE SEQUENCE</scope>
    <source>
        <strain evidence="1">CHK171-505</strain>
    </source>
</reference>
<dbReference type="EMBL" id="DWYW01000136">
    <property type="protein sequence ID" value="HJA90343.1"/>
    <property type="molecule type" value="Genomic_DNA"/>
</dbReference>